<comment type="similarity">
    <text evidence="4 7">Belongs to the glucosamine/galactosamine-6-phosphate isomerase family. 6-phosphogluconolactonase subfamily.</text>
</comment>
<protein>
    <recommendedName>
        <fullName evidence="6 7">6-phosphogluconolactonase</fullName>
        <shortName evidence="7">6PGL</shortName>
        <ecNumber evidence="5 7">3.1.1.31</ecNumber>
    </recommendedName>
</protein>
<dbReference type="Pfam" id="PF01182">
    <property type="entry name" value="Glucosamine_iso"/>
    <property type="match status" value="1"/>
</dbReference>
<comment type="catalytic activity">
    <reaction evidence="1 7">
        <text>6-phospho-D-glucono-1,5-lactone + H2O = 6-phospho-D-gluconate + H(+)</text>
        <dbReference type="Rhea" id="RHEA:12556"/>
        <dbReference type="ChEBI" id="CHEBI:15377"/>
        <dbReference type="ChEBI" id="CHEBI:15378"/>
        <dbReference type="ChEBI" id="CHEBI:57955"/>
        <dbReference type="ChEBI" id="CHEBI:58759"/>
        <dbReference type="EC" id="3.1.1.31"/>
    </reaction>
</comment>
<evidence type="ECO:0000256" key="7">
    <source>
        <dbReference type="RuleBase" id="RU365095"/>
    </source>
</evidence>
<comment type="caution">
    <text evidence="9">The sequence shown here is derived from an EMBL/GenBank/DDBJ whole genome shotgun (WGS) entry which is preliminary data.</text>
</comment>
<proteinExistence type="inferred from homology"/>
<dbReference type="NCBIfam" id="TIGR01198">
    <property type="entry name" value="pgl"/>
    <property type="match status" value="1"/>
</dbReference>
<dbReference type="Gene3D" id="3.40.50.1360">
    <property type="match status" value="1"/>
</dbReference>
<dbReference type="InterPro" id="IPR037171">
    <property type="entry name" value="NagB/RpiA_transferase-like"/>
</dbReference>
<evidence type="ECO:0000256" key="1">
    <source>
        <dbReference type="ARBA" id="ARBA00000832"/>
    </source>
</evidence>
<evidence type="ECO:0000256" key="6">
    <source>
        <dbReference type="ARBA" id="ARBA00020337"/>
    </source>
</evidence>
<evidence type="ECO:0000256" key="5">
    <source>
        <dbReference type="ARBA" id="ARBA00013198"/>
    </source>
</evidence>
<evidence type="ECO:0000313" key="10">
    <source>
        <dbReference type="Proteomes" id="UP001225906"/>
    </source>
</evidence>
<dbReference type="Proteomes" id="UP001225906">
    <property type="component" value="Unassembled WGS sequence"/>
</dbReference>
<dbReference type="EMBL" id="JAVCAP010000031">
    <property type="protein sequence ID" value="MDP8568667.1"/>
    <property type="molecule type" value="Genomic_DNA"/>
</dbReference>
<dbReference type="GO" id="GO:0017057">
    <property type="term" value="F:6-phosphogluconolactonase activity"/>
    <property type="evidence" value="ECO:0007669"/>
    <property type="project" value="UniProtKB-EC"/>
</dbReference>
<comment type="pathway">
    <text evidence="3 7">Carbohydrate degradation; pentose phosphate pathway; D-ribulose 5-phosphate from D-glucose 6-phosphate (oxidative stage): step 2/3.</text>
</comment>
<dbReference type="InterPro" id="IPR006148">
    <property type="entry name" value="Glc/Gal-6P_isomerase"/>
</dbReference>
<dbReference type="RefSeq" id="WP_306390408.1">
    <property type="nucleotide sequence ID" value="NZ_JAVCAP010000031.1"/>
</dbReference>
<evidence type="ECO:0000313" key="9">
    <source>
        <dbReference type="EMBL" id="MDP8568667.1"/>
    </source>
</evidence>
<evidence type="ECO:0000256" key="3">
    <source>
        <dbReference type="ARBA" id="ARBA00004961"/>
    </source>
</evidence>
<reference evidence="10" key="1">
    <citation type="journal article" date="2019" name="Int. J. Syst. Evol. Microbiol.">
        <title>The Global Catalogue of Microorganisms (GCM) 10K type strain sequencing project: providing services to taxonomists for standard genome sequencing and annotation.</title>
        <authorList>
            <consortium name="The Broad Institute Genomics Platform"/>
            <consortium name="The Broad Institute Genome Sequencing Center for Infectious Disease"/>
            <person name="Wu L."/>
            <person name="Ma J."/>
        </authorList>
    </citation>
    <scope>NUCLEOTIDE SEQUENCE [LARGE SCALE GENOMIC DNA]</scope>
    <source>
        <strain evidence="10">VKM B-3159</strain>
    </source>
</reference>
<comment type="function">
    <text evidence="2 7">Hydrolysis of 6-phosphogluconolactone to 6-phosphogluconate.</text>
</comment>
<sequence>MSLNSQTRWHTFQSQHDINQAALQRILKAADEAIAKYGSFLVVLAGGGTPKAVYQLLAKANADWLKWHVYHNDDRCLPVEHAERNSKMARDAWLSHVAIPESQIHDIPAELGNIEGAKAYTHTLQGVRTFDLVILGLGEDGHTASLFPGQSVDNSADAVPVFNSPKPPADRITISQNRLNNTHEVMFLVTGAGKQEAVDNWRNGVAIPATLIQSPNGVDVYCFGVTLD</sequence>
<dbReference type="EC" id="3.1.1.31" evidence="5 7"/>
<gene>
    <name evidence="7 9" type="primary">pgl</name>
    <name evidence="9" type="ORF">Q9291_12485</name>
</gene>
<dbReference type="PANTHER" id="PTHR11054">
    <property type="entry name" value="6-PHOSPHOGLUCONOLACTONASE"/>
    <property type="match status" value="1"/>
</dbReference>
<accession>A0ABT9JVQ5</accession>
<organism evidence="9 10">
    <name type="scientific">Methylophilus aquaticus</name>
    <dbReference type="NCBI Taxonomy" id="1971610"/>
    <lineage>
        <taxon>Bacteria</taxon>
        <taxon>Pseudomonadati</taxon>
        <taxon>Pseudomonadota</taxon>
        <taxon>Betaproteobacteria</taxon>
        <taxon>Nitrosomonadales</taxon>
        <taxon>Methylophilaceae</taxon>
        <taxon>Methylophilus</taxon>
    </lineage>
</organism>
<dbReference type="CDD" id="cd01400">
    <property type="entry name" value="6PGL"/>
    <property type="match status" value="1"/>
</dbReference>
<name>A0ABT9JVQ5_9PROT</name>
<evidence type="ECO:0000256" key="2">
    <source>
        <dbReference type="ARBA" id="ARBA00002681"/>
    </source>
</evidence>
<dbReference type="SUPFAM" id="SSF100950">
    <property type="entry name" value="NagB/RpiA/CoA transferase-like"/>
    <property type="match status" value="1"/>
</dbReference>
<evidence type="ECO:0000256" key="4">
    <source>
        <dbReference type="ARBA" id="ARBA00010662"/>
    </source>
</evidence>
<dbReference type="PANTHER" id="PTHR11054:SF0">
    <property type="entry name" value="6-PHOSPHOGLUCONOLACTONASE"/>
    <property type="match status" value="1"/>
</dbReference>
<dbReference type="InterPro" id="IPR039104">
    <property type="entry name" value="6PGL"/>
</dbReference>
<keyword evidence="10" id="KW-1185">Reference proteome</keyword>
<feature type="domain" description="Glucosamine/galactosamine-6-phosphate isomerase" evidence="8">
    <location>
        <begin position="15"/>
        <end position="215"/>
    </location>
</feature>
<dbReference type="InterPro" id="IPR005900">
    <property type="entry name" value="6-phosphogluconolactonase_DevB"/>
</dbReference>
<evidence type="ECO:0000259" key="8">
    <source>
        <dbReference type="Pfam" id="PF01182"/>
    </source>
</evidence>
<keyword evidence="7 9" id="KW-0378">Hydrolase</keyword>